<proteinExistence type="predicted"/>
<gene>
    <name evidence="1" type="ORF">SMRZ_LOCUS7266</name>
</gene>
<evidence type="ECO:0000313" key="1">
    <source>
        <dbReference type="EMBL" id="VDO75457.1"/>
    </source>
</evidence>
<organism evidence="1 2">
    <name type="scientific">Schistosoma margrebowiei</name>
    <dbReference type="NCBI Taxonomy" id="48269"/>
    <lineage>
        <taxon>Eukaryota</taxon>
        <taxon>Metazoa</taxon>
        <taxon>Spiralia</taxon>
        <taxon>Lophotrochozoa</taxon>
        <taxon>Platyhelminthes</taxon>
        <taxon>Trematoda</taxon>
        <taxon>Digenea</taxon>
        <taxon>Strigeidida</taxon>
        <taxon>Schistosomatoidea</taxon>
        <taxon>Schistosomatidae</taxon>
        <taxon>Schistosoma</taxon>
    </lineage>
</organism>
<dbReference type="EMBL" id="UZAI01002893">
    <property type="protein sequence ID" value="VDO75457.1"/>
    <property type="molecule type" value="Genomic_DNA"/>
</dbReference>
<accession>A0A3P7YUW3</accession>
<dbReference type="AlphaFoldDB" id="A0A3P7YUW3"/>
<name>A0A3P7YUW3_9TREM</name>
<keyword evidence="2" id="KW-1185">Reference proteome</keyword>
<sequence length="37" mass="4395">MMIANYLIITQIRLAHIQILLWKVCGNRIITQTYSVY</sequence>
<reference evidence="1 2" key="1">
    <citation type="submission" date="2018-11" db="EMBL/GenBank/DDBJ databases">
        <authorList>
            <consortium name="Pathogen Informatics"/>
        </authorList>
    </citation>
    <scope>NUCLEOTIDE SEQUENCE [LARGE SCALE GENOMIC DNA]</scope>
    <source>
        <strain evidence="1 2">Zambia</strain>
    </source>
</reference>
<evidence type="ECO:0000313" key="2">
    <source>
        <dbReference type="Proteomes" id="UP000277204"/>
    </source>
</evidence>
<dbReference type="Proteomes" id="UP000277204">
    <property type="component" value="Unassembled WGS sequence"/>
</dbReference>
<protein>
    <submittedName>
        <fullName evidence="1">Uncharacterized protein</fullName>
    </submittedName>
</protein>